<accession>A0A3D8I9A7</accession>
<reference evidence="2 3" key="1">
    <citation type="submission" date="2018-04" db="EMBL/GenBank/DDBJ databases">
        <title>Novel Campyloabacter and Helicobacter Species and Strains.</title>
        <authorList>
            <person name="Mannion A.J."/>
            <person name="Shen Z."/>
            <person name="Fox J.G."/>
        </authorList>
    </citation>
    <scope>NUCLEOTIDE SEQUENCE [LARGE SCALE GENOMIC DNA]</scope>
    <source>
        <strain evidence="2 3">MIT 17-337</strain>
    </source>
</reference>
<feature type="transmembrane region" description="Helical" evidence="1">
    <location>
        <begin position="141"/>
        <end position="163"/>
    </location>
</feature>
<dbReference type="AlphaFoldDB" id="A0A3D8I9A7"/>
<evidence type="ECO:0000313" key="3">
    <source>
        <dbReference type="Proteomes" id="UP000256379"/>
    </source>
</evidence>
<protein>
    <submittedName>
        <fullName evidence="2">Uncharacterized protein</fullName>
    </submittedName>
</protein>
<dbReference type="RefSeq" id="WP_115543808.1">
    <property type="nucleotide sequence ID" value="NZ_NXLQ01000041.1"/>
</dbReference>
<dbReference type="EMBL" id="NXLQ01000041">
    <property type="protein sequence ID" value="RDU61750.1"/>
    <property type="molecule type" value="Genomic_DNA"/>
</dbReference>
<evidence type="ECO:0000313" key="2">
    <source>
        <dbReference type="EMBL" id="RDU61750.1"/>
    </source>
</evidence>
<sequence length="241" mass="28667">MFWYYLSNTPFLKKHQTFLRVLVNIFRFYFLVVICIDVFGFLFLQIYFNKNIYGTMAYIYNMSDIERFFLIHSFWLLVFLLVFEIVIIFIAMAENARNNYYRGEVLLQVIQEKWRFIIPIAMTFSFGIFALLVTLSFHPAFGISVFLLCFKLLLDPLIHYVALTTNGVLISRVFNDTFFPFDKLYPYSDKEVKLFLKDSVFSLKFSNTTDENFVISLQCAYSNLEALINLYQEKTKEVQRT</sequence>
<evidence type="ECO:0000256" key="1">
    <source>
        <dbReference type="SAM" id="Phobius"/>
    </source>
</evidence>
<keyword evidence="3" id="KW-1185">Reference proteome</keyword>
<organism evidence="2 3">
    <name type="scientific">Helicobacter didelphidarum</name>
    <dbReference type="NCBI Taxonomy" id="2040648"/>
    <lineage>
        <taxon>Bacteria</taxon>
        <taxon>Pseudomonadati</taxon>
        <taxon>Campylobacterota</taxon>
        <taxon>Epsilonproteobacteria</taxon>
        <taxon>Campylobacterales</taxon>
        <taxon>Helicobacteraceae</taxon>
        <taxon>Helicobacter</taxon>
    </lineage>
</organism>
<dbReference type="Proteomes" id="UP000256379">
    <property type="component" value="Unassembled WGS sequence"/>
</dbReference>
<keyword evidence="1" id="KW-0812">Transmembrane</keyword>
<gene>
    <name evidence="2" type="ORF">CQA53_09770</name>
</gene>
<keyword evidence="1" id="KW-1133">Transmembrane helix</keyword>
<feature type="transmembrane region" description="Helical" evidence="1">
    <location>
        <begin position="114"/>
        <end position="135"/>
    </location>
</feature>
<proteinExistence type="predicted"/>
<dbReference type="OrthoDB" id="5330897at2"/>
<name>A0A3D8I9A7_9HELI</name>
<comment type="caution">
    <text evidence="2">The sequence shown here is derived from an EMBL/GenBank/DDBJ whole genome shotgun (WGS) entry which is preliminary data.</text>
</comment>
<keyword evidence="1" id="KW-0472">Membrane</keyword>
<feature type="transmembrane region" description="Helical" evidence="1">
    <location>
        <begin position="68"/>
        <end position="93"/>
    </location>
</feature>
<feature type="transmembrane region" description="Helical" evidence="1">
    <location>
        <begin position="21"/>
        <end position="48"/>
    </location>
</feature>